<evidence type="ECO:0000313" key="2">
    <source>
        <dbReference type="EMBL" id="OAN49607.1"/>
    </source>
</evidence>
<protein>
    <recommendedName>
        <fullName evidence="1">GMT-like wHTH domain-containing protein</fullName>
    </recommendedName>
</protein>
<dbReference type="AlphaFoldDB" id="A0A178MNL7"/>
<gene>
    <name evidence="2" type="ORF">A6A04_19145</name>
</gene>
<keyword evidence="3" id="KW-1185">Reference proteome</keyword>
<sequence>MKQIMASESSTTDQGVPSFTYAPADARYPLLFSLSRPLDALGGMLLEKFAGRTLSMKQIYEQHNIGTQFIPRNYKEVLNRLEAEGKIAAKPAAPDRQVRNGQTTFADNVMISFPRLGA</sequence>
<evidence type="ECO:0000259" key="1">
    <source>
        <dbReference type="Pfam" id="PF22560"/>
    </source>
</evidence>
<accession>A0A178MNL7</accession>
<comment type="caution">
    <text evidence="2">The sequence shown here is derived from an EMBL/GenBank/DDBJ whole genome shotgun (WGS) entry which is preliminary data.</text>
</comment>
<proteinExistence type="predicted"/>
<dbReference type="Pfam" id="PF22560">
    <property type="entry name" value="GMT-wHTH"/>
    <property type="match status" value="1"/>
</dbReference>
<name>A0A178MNL7_9PROT</name>
<reference evidence="2 3" key="1">
    <citation type="submission" date="2016-04" db="EMBL/GenBank/DDBJ databases">
        <title>Draft genome sequence of freshwater magnetotactic bacteria Magnetospirillum marisnigri SP-1 and Magnetospirillum moscoviense BB-1.</title>
        <authorList>
            <person name="Koziaeva V."/>
            <person name="Dziuba M.V."/>
            <person name="Ivanov T.M."/>
            <person name="Kuznetsov B."/>
            <person name="Grouzdev D.S."/>
        </authorList>
    </citation>
    <scope>NUCLEOTIDE SEQUENCE [LARGE SCALE GENOMIC DNA]</scope>
    <source>
        <strain evidence="2 3">SP-1</strain>
    </source>
</reference>
<dbReference type="Proteomes" id="UP000078428">
    <property type="component" value="Unassembled WGS sequence"/>
</dbReference>
<dbReference type="EMBL" id="LWQT01000060">
    <property type="protein sequence ID" value="OAN49607.1"/>
    <property type="molecule type" value="Genomic_DNA"/>
</dbReference>
<organism evidence="2 3">
    <name type="scientific">Paramagnetospirillum marisnigri</name>
    <dbReference type="NCBI Taxonomy" id="1285242"/>
    <lineage>
        <taxon>Bacteria</taxon>
        <taxon>Pseudomonadati</taxon>
        <taxon>Pseudomonadota</taxon>
        <taxon>Alphaproteobacteria</taxon>
        <taxon>Rhodospirillales</taxon>
        <taxon>Magnetospirillaceae</taxon>
        <taxon>Paramagnetospirillum</taxon>
    </lineage>
</organism>
<feature type="domain" description="GMT-like wHTH" evidence="1">
    <location>
        <begin position="21"/>
        <end position="93"/>
    </location>
</feature>
<dbReference type="InterPro" id="IPR054339">
    <property type="entry name" value="GMT_wHTH"/>
</dbReference>
<evidence type="ECO:0000313" key="3">
    <source>
        <dbReference type="Proteomes" id="UP000078428"/>
    </source>
</evidence>